<reference evidence="6" key="1">
    <citation type="submission" date="2016-10" db="EMBL/GenBank/DDBJ databases">
        <authorList>
            <person name="Varghese N."/>
            <person name="Submissions S."/>
        </authorList>
    </citation>
    <scope>NUCLEOTIDE SEQUENCE [LARGE SCALE GENOMIC DNA]</scope>
    <source>
        <strain evidence="6">S9</strain>
    </source>
</reference>
<dbReference type="InterPro" id="IPR014036">
    <property type="entry name" value="DeoR-like_C"/>
</dbReference>
<dbReference type="Gene3D" id="3.40.50.1360">
    <property type="match status" value="1"/>
</dbReference>
<dbReference type="SUPFAM" id="SSF46785">
    <property type="entry name" value="Winged helix' DNA-binding domain"/>
    <property type="match status" value="1"/>
</dbReference>
<gene>
    <name evidence="5" type="ORF">SAMN05518684_11254</name>
</gene>
<accession>A0A1H9VS70</accession>
<dbReference type="AlphaFoldDB" id="A0A1H9VS70"/>
<dbReference type="InterPro" id="IPR036388">
    <property type="entry name" value="WH-like_DNA-bd_sf"/>
</dbReference>
<dbReference type="OrthoDB" id="9798651at2"/>
<dbReference type="STRING" id="1601833.SAMN05518684_11254"/>
<organism evidence="5 6">
    <name type="scientific">Salipaludibacillus aurantiacus</name>
    <dbReference type="NCBI Taxonomy" id="1601833"/>
    <lineage>
        <taxon>Bacteria</taxon>
        <taxon>Bacillati</taxon>
        <taxon>Bacillota</taxon>
        <taxon>Bacilli</taxon>
        <taxon>Bacillales</taxon>
        <taxon>Bacillaceae</taxon>
    </lineage>
</organism>
<dbReference type="SUPFAM" id="SSF100950">
    <property type="entry name" value="NagB/RpiA/CoA transferase-like"/>
    <property type="match status" value="1"/>
</dbReference>
<name>A0A1H9VS70_9BACI</name>
<dbReference type="InterPro" id="IPR037171">
    <property type="entry name" value="NagB/RpiA_transferase-like"/>
</dbReference>
<dbReference type="Gene3D" id="1.10.10.10">
    <property type="entry name" value="Winged helix-like DNA-binding domain superfamily/Winged helix DNA-binding domain"/>
    <property type="match status" value="1"/>
</dbReference>
<dbReference type="PRINTS" id="PR00037">
    <property type="entry name" value="HTHLACR"/>
</dbReference>
<dbReference type="Proteomes" id="UP000198571">
    <property type="component" value="Unassembled WGS sequence"/>
</dbReference>
<keyword evidence="1" id="KW-0805">Transcription regulation</keyword>
<proteinExistence type="predicted"/>
<dbReference type="InterPro" id="IPR001034">
    <property type="entry name" value="DeoR_HTH"/>
</dbReference>
<dbReference type="InterPro" id="IPR050313">
    <property type="entry name" value="Carb_Metab_HTH_regulators"/>
</dbReference>
<feature type="domain" description="HTH deoR-type" evidence="4">
    <location>
        <begin position="3"/>
        <end position="58"/>
    </location>
</feature>
<dbReference type="PANTHER" id="PTHR30363:SF51">
    <property type="entry name" value="HTH-TYPE TRANSCRIPTIONAL REPRESSOR GLCR"/>
    <property type="match status" value="1"/>
</dbReference>
<dbReference type="Pfam" id="PF08220">
    <property type="entry name" value="HTH_DeoR"/>
    <property type="match status" value="1"/>
</dbReference>
<evidence type="ECO:0000256" key="2">
    <source>
        <dbReference type="ARBA" id="ARBA00023125"/>
    </source>
</evidence>
<dbReference type="GO" id="GO:0003677">
    <property type="term" value="F:DNA binding"/>
    <property type="evidence" value="ECO:0007669"/>
    <property type="project" value="UniProtKB-KW"/>
</dbReference>
<protein>
    <submittedName>
        <fullName evidence="5">DNA-binding transcriptional regulator of sugar metabolism, DeoR/GlpR family</fullName>
    </submittedName>
</protein>
<sequence>MNQEERMEAISHYLIGHSSIQIEDICDMFNVSKDTARRDLVRLEEDGRIIRTRGGAMKSSRKEDIPSYEVRMENITEDHRKIGRLAAEKVRAGDRIILDASTTVQTCSAALEGKECTVVTNSLHQADLLASYHSVNIHVVGGILHKSHRYMYGNEAVNSMSRFFADKAFIGVVGISEKGLTVAHEEDGAMKRKMIEQAGEVFVLADYSKFDRNDFVKIGDLEEVDHIITDRPPGESLQSYFKMKNVTVHLV</sequence>
<dbReference type="GO" id="GO:0003700">
    <property type="term" value="F:DNA-binding transcription factor activity"/>
    <property type="evidence" value="ECO:0007669"/>
    <property type="project" value="InterPro"/>
</dbReference>
<keyword evidence="2 5" id="KW-0238">DNA-binding</keyword>
<dbReference type="Pfam" id="PF00455">
    <property type="entry name" value="DeoRC"/>
    <property type="match status" value="1"/>
</dbReference>
<dbReference type="InterPro" id="IPR036390">
    <property type="entry name" value="WH_DNA-bd_sf"/>
</dbReference>
<dbReference type="PROSITE" id="PS00894">
    <property type="entry name" value="HTH_DEOR_1"/>
    <property type="match status" value="1"/>
</dbReference>
<keyword evidence="6" id="KW-1185">Reference proteome</keyword>
<evidence type="ECO:0000259" key="4">
    <source>
        <dbReference type="PROSITE" id="PS51000"/>
    </source>
</evidence>
<dbReference type="SMART" id="SM01134">
    <property type="entry name" value="DeoRC"/>
    <property type="match status" value="1"/>
</dbReference>
<evidence type="ECO:0000256" key="1">
    <source>
        <dbReference type="ARBA" id="ARBA00023015"/>
    </source>
</evidence>
<evidence type="ECO:0000313" key="6">
    <source>
        <dbReference type="Proteomes" id="UP000198571"/>
    </source>
</evidence>
<dbReference type="InterPro" id="IPR018356">
    <property type="entry name" value="Tscrpt_reg_HTH_DeoR_CS"/>
</dbReference>
<evidence type="ECO:0000256" key="3">
    <source>
        <dbReference type="ARBA" id="ARBA00023163"/>
    </source>
</evidence>
<dbReference type="PROSITE" id="PS51000">
    <property type="entry name" value="HTH_DEOR_2"/>
    <property type="match status" value="1"/>
</dbReference>
<dbReference type="RefSeq" id="WP_093053730.1">
    <property type="nucleotide sequence ID" value="NZ_FOGT01000012.1"/>
</dbReference>
<dbReference type="PANTHER" id="PTHR30363">
    <property type="entry name" value="HTH-TYPE TRANSCRIPTIONAL REGULATOR SRLR-RELATED"/>
    <property type="match status" value="1"/>
</dbReference>
<dbReference type="SMART" id="SM00420">
    <property type="entry name" value="HTH_DEOR"/>
    <property type="match status" value="1"/>
</dbReference>
<keyword evidence="3" id="KW-0804">Transcription</keyword>
<dbReference type="EMBL" id="FOGT01000012">
    <property type="protein sequence ID" value="SES24422.1"/>
    <property type="molecule type" value="Genomic_DNA"/>
</dbReference>
<evidence type="ECO:0000313" key="5">
    <source>
        <dbReference type="EMBL" id="SES24422.1"/>
    </source>
</evidence>